<gene>
    <name evidence="1" type="ORF">SDC9_162907</name>
</gene>
<dbReference type="AlphaFoldDB" id="A0A645FU01"/>
<organism evidence="1">
    <name type="scientific">bioreactor metagenome</name>
    <dbReference type="NCBI Taxonomy" id="1076179"/>
    <lineage>
        <taxon>unclassified sequences</taxon>
        <taxon>metagenomes</taxon>
        <taxon>ecological metagenomes</taxon>
    </lineage>
</organism>
<evidence type="ECO:0000313" key="1">
    <source>
        <dbReference type="EMBL" id="MPN15573.1"/>
    </source>
</evidence>
<sequence>MDADLPSVRLVLIPVVIVLVLTEQAVIRTDIAFEVGVIRPGGMHHDALRCYGFACLKAGVVGEYEFSQVHYLSSVLL</sequence>
<dbReference type="EMBL" id="VSSQ01062388">
    <property type="protein sequence ID" value="MPN15573.1"/>
    <property type="molecule type" value="Genomic_DNA"/>
</dbReference>
<name>A0A645FU01_9ZZZZ</name>
<protein>
    <submittedName>
        <fullName evidence="1">Uncharacterized protein</fullName>
    </submittedName>
</protein>
<comment type="caution">
    <text evidence="1">The sequence shown here is derived from an EMBL/GenBank/DDBJ whole genome shotgun (WGS) entry which is preliminary data.</text>
</comment>
<accession>A0A645FU01</accession>
<proteinExistence type="predicted"/>
<reference evidence="1" key="1">
    <citation type="submission" date="2019-08" db="EMBL/GenBank/DDBJ databases">
        <authorList>
            <person name="Kucharzyk K."/>
            <person name="Murdoch R.W."/>
            <person name="Higgins S."/>
            <person name="Loffler F."/>
        </authorList>
    </citation>
    <scope>NUCLEOTIDE SEQUENCE</scope>
</reference>